<evidence type="ECO:0000313" key="8">
    <source>
        <dbReference type="EMBL" id="TID25870.1"/>
    </source>
</evidence>
<feature type="region of interest" description="Disordered" evidence="6">
    <location>
        <begin position="1062"/>
        <end position="1121"/>
    </location>
</feature>
<dbReference type="GO" id="GO:0012505">
    <property type="term" value="C:endomembrane system"/>
    <property type="evidence" value="ECO:0007669"/>
    <property type="project" value="UniProtKB-SubCell"/>
</dbReference>
<dbReference type="GO" id="GO:0008654">
    <property type="term" value="P:phospholipid biosynthetic process"/>
    <property type="evidence" value="ECO:0007669"/>
    <property type="project" value="TreeGrafter"/>
</dbReference>
<keyword evidence="3 8" id="KW-0808">Transferase</keyword>
<dbReference type="GO" id="GO:0006631">
    <property type="term" value="P:fatty acid metabolic process"/>
    <property type="evidence" value="ECO:0007669"/>
    <property type="project" value="TreeGrafter"/>
</dbReference>
<feature type="region of interest" description="Disordered" evidence="6">
    <location>
        <begin position="1579"/>
        <end position="1605"/>
    </location>
</feature>
<keyword evidence="9" id="KW-1185">Reference proteome</keyword>
<dbReference type="InterPro" id="IPR041728">
    <property type="entry name" value="GPAT/DHAPAT_LPLAT"/>
</dbReference>
<feature type="region of interest" description="Disordered" evidence="6">
    <location>
        <begin position="796"/>
        <end position="830"/>
    </location>
</feature>
<dbReference type="STRING" id="86259.A0A4Z1PPN7"/>
<dbReference type="GO" id="GO:0006072">
    <property type="term" value="P:glycerol-3-phosphate metabolic process"/>
    <property type="evidence" value="ECO:0007669"/>
    <property type="project" value="TreeGrafter"/>
</dbReference>
<dbReference type="Proteomes" id="UP000298493">
    <property type="component" value="Unassembled WGS sequence"/>
</dbReference>
<feature type="region of interest" description="Disordered" evidence="6">
    <location>
        <begin position="1398"/>
        <end position="1447"/>
    </location>
</feature>
<dbReference type="SUPFAM" id="SSF69593">
    <property type="entry name" value="Glycerol-3-phosphate (1)-acyltransferase"/>
    <property type="match status" value="1"/>
</dbReference>
<feature type="compositionally biased region" description="Basic residues" evidence="6">
    <location>
        <begin position="811"/>
        <end position="828"/>
    </location>
</feature>
<dbReference type="CDD" id="cd07993">
    <property type="entry name" value="LPLAT_DHAPAT-like"/>
    <property type="match status" value="1"/>
</dbReference>
<dbReference type="Pfam" id="PF19277">
    <property type="entry name" value="GPAT_C"/>
    <property type="match status" value="1"/>
</dbReference>
<keyword evidence="4" id="KW-0472">Membrane</keyword>
<dbReference type="InterPro" id="IPR002123">
    <property type="entry name" value="Plipid/glycerol_acylTrfase"/>
</dbReference>
<dbReference type="GO" id="GO:0004366">
    <property type="term" value="F:glycerol-3-phosphate O-acyltransferase activity"/>
    <property type="evidence" value="ECO:0007669"/>
    <property type="project" value="TreeGrafter"/>
</dbReference>
<comment type="subcellular location">
    <subcellularLocation>
        <location evidence="1">Endomembrane system</location>
        <topology evidence="1">Peripheral membrane protein</topology>
    </subcellularLocation>
</comment>
<dbReference type="PANTHER" id="PTHR12563:SF17">
    <property type="entry name" value="DIHYDROXYACETONE PHOSPHATE ACYLTRANSFERASE"/>
    <property type="match status" value="1"/>
</dbReference>
<reference evidence="8 9" key="1">
    <citation type="submission" date="2019-04" db="EMBL/GenBank/DDBJ databases">
        <title>High contiguity whole genome sequence and gene annotation resource for two Venturia nashicola isolates.</title>
        <authorList>
            <person name="Prokchorchik M."/>
            <person name="Won K."/>
            <person name="Lee Y."/>
            <person name="Choi E.D."/>
            <person name="Segonzac C."/>
            <person name="Sohn K.H."/>
        </authorList>
    </citation>
    <scope>NUCLEOTIDE SEQUENCE [LARGE SCALE GENOMIC DNA]</scope>
    <source>
        <strain evidence="8 9">PRI2</strain>
    </source>
</reference>
<sequence length="1683" mass="186341">MSRPSGSPMAPSAPDLSIGPGDNVGIHPSGYTEPPNPSTGDRELIEKMSRFRRSPVDFLREVSQHVSGIGWRSYEKPVGQPVYYPGFSEEMKLKVLRNQLLRKKVEELARLRVDVEEKEGLMYDKSIPTEVLKERRKKDIKSSLYQVSEQLIDGMICKMDNHGFIRSAYYMVTQLLTRAYHQGVHVSSEEVLRLHKVAEEAAKKKQSIIFLPSHRSHVDYVSMQIICFRLGLALPTVVAGDNLNFPLVGPFLQQAGAMYIRRSFGDDQLYGTVVQAYIDTLLSSGYNFECFIEGGRSRTGKLLSPKFGILGMLLDSLLSGRVEDAIVCPISTQYDKVIEVDSYISELLGQPKKKENLSDFLASGTNILSLKLGRIDVRFHEPWSLRGFINEQFERLTKIPGQLPTSSDWTKDRRLKLLRTMGYKVLSDINDVSVIMPSALVGTVLLTLRGRGVGKAELVRRVDWLRERVISRGGRVAHFAGLPTVTVVERALDVLGGALVGCIHGLPEDTFYAVDRFQLSFYRNMTIHLFILEALLCTAMYTKVKLGGDTKYQRMTYPELRTEVLFLSQLFRGEFIFPPEGIDANLEKALRSLHDDEVIRIVRKSDTDSEIVHICLSSKERERGRENYDFYCFLIWPFIEASWLGAVSLLMLTPPSHHKGDLWLDMKKIQDQAQIMGKTLYHQGDLSYFEAVNKETLKNAYQRFEEEGIIVVTKSRDKRVPTTCKLADDWMPSRDEKTGLLSATGKLWNFAESISQTRREGKNRRDGRTVQGRVLRLADLIGGQLYDDAMALKEKAKVDTRPNEEDAAAAQKRRQRRRINPKLLHTGKMKGTEENKAQFLRGVFGCLYADGDVLEGNVEAMARLTPNSSRASTPQPQPNQSSTLQALVDSVPGGSSRKNTPSSSPSPAPVAPRNPTTLQALLASVPKDSAPQSPPSSSPVSSSFGYSDSTSPPPPPPQHLALPGQPEHLSPGQPQYLIQPLPPRLHQPQSYQQHQTPQESSYNQPPYRSRPPPQSLQQQTPQQYNFAPSQHQAQPSPQNAPQPKSDRELRVLQSEYGIQMARQEAGNNKPEVAAKPVTNGNKGAKSAAARSKSRAIGPAQHKPAASKAAPKVATDRAPKSVPEAKITGDQLKKVARFDWLLRKFLNSLNAIYDEFGGIPDQIKIVDDGIGRHHAQAIVDGYTGEVDDEEGFVVGYPQIDVNKLLIDNSWDESKRLKGPNIPEPMPASVKLMTSEYSNQGLRPQPPQYTMDADGKVQLAEPVYQKPEHILHILGHLQNSPLGFTSEPSAPVTPNISVEDGSVTLDAAQWDIVKDCLTVVHYMNDYSKIGKVDMYQEARASWIRMFGWAPGIDEMIQAKQRAHDFREETGLHTNALGTRIWIADEKGARERRDCAVHRPEEEVPALEAPATAHAARVSQAPLAQPASVDAKKNTTSKSGQKNEPANSALDKPELVILRAAIGANGKAFVPASKAKAPILPSMAAHTIIFYPSRQAAAVSSLSSRTAEVIELSDDEDEGVPGPMRTIPTYGPAATSTASQKSSESKQVAAAQIEEHGHHPGLNPIISELMVPLIPAHDPVLYPGTNSREMSRKRKASSGSPSSSAGISKRQAMRFAAYPEADAGAEGSTGLDIIGMKLFPGVATDIGEYMRWEGERNRFKKEKNEARLKALEGHMSGQNDFAMNFS</sequence>
<comment type="caution">
    <text evidence="8">The sequence shown here is derived from an EMBL/GenBank/DDBJ whole genome shotgun (WGS) entry which is preliminary data.</text>
</comment>
<keyword evidence="5 8" id="KW-0012">Acyltransferase</keyword>
<evidence type="ECO:0000256" key="4">
    <source>
        <dbReference type="ARBA" id="ARBA00023136"/>
    </source>
</evidence>
<name>A0A4Z1PPN7_9PEZI</name>
<evidence type="ECO:0000256" key="5">
    <source>
        <dbReference type="ARBA" id="ARBA00023315"/>
    </source>
</evidence>
<feature type="compositionally biased region" description="Low complexity" evidence="6">
    <location>
        <begin position="1403"/>
        <end position="1413"/>
    </location>
</feature>
<feature type="region of interest" description="Disordered" evidence="6">
    <location>
        <begin position="889"/>
        <end position="914"/>
    </location>
</feature>
<feature type="compositionally biased region" description="Low complexity" evidence="6">
    <location>
        <begin position="1015"/>
        <end position="1043"/>
    </location>
</feature>
<evidence type="ECO:0000256" key="6">
    <source>
        <dbReference type="SAM" id="MobiDB-lite"/>
    </source>
</evidence>
<dbReference type="SMART" id="SM00563">
    <property type="entry name" value="PlsC"/>
    <property type="match status" value="1"/>
</dbReference>
<feature type="region of interest" description="Disordered" evidence="6">
    <location>
        <begin position="926"/>
        <end position="1047"/>
    </location>
</feature>
<feature type="domain" description="Phospholipid/glycerol acyltransferase" evidence="7">
    <location>
        <begin position="208"/>
        <end position="335"/>
    </location>
</feature>
<evidence type="ECO:0000313" key="9">
    <source>
        <dbReference type="Proteomes" id="UP000298493"/>
    </source>
</evidence>
<dbReference type="Pfam" id="PF01553">
    <property type="entry name" value="Acyltransferase"/>
    <property type="match status" value="1"/>
</dbReference>
<dbReference type="GO" id="GO:0031966">
    <property type="term" value="C:mitochondrial membrane"/>
    <property type="evidence" value="ECO:0007669"/>
    <property type="project" value="TreeGrafter"/>
</dbReference>
<protein>
    <submittedName>
        <fullName evidence="8">Acyltransferase-domain-containing protein</fullName>
    </submittedName>
</protein>
<organism evidence="8 9">
    <name type="scientific">Venturia nashicola</name>
    <dbReference type="NCBI Taxonomy" id="86259"/>
    <lineage>
        <taxon>Eukaryota</taxon>
        <taxon>Fungi</taxon>
        <taxon>Dikarya</taxon>
        <taxon>Ascomycota</taxon>
        <taxon>Pezizomycotina</taxon>
        <taxon>Dothideomycetes</taxon>
        <taxon>Pleosporomycetidae</taxon>
        <taxon>Venturiales</taxon>
        <taxon>Venturiaceae</taxon>
        <taxon>Venturia</taxon>
    </lineage>
</organism>
<feature type="compositionally biased region" description="Low complexity" evidence="6">
    <location>
        <begin position="1079"/>
        <end position="1112"/>
    </location>
</feature>
<feature type="compositionally biased region" description="Low complexity" evidence="6">
    <location>
        <begin position="938"/>
        <end position="949"/>
    </location>
</feature>
<dbReference type="EMBL" id="SNSC02000003">
    <property type="protein sequence ID" value="TID25870.1"/>
    <property type="molecule type" value="Genomic_DNA"/>
</dbReference>
<dbReference type="PANTHER" id="PTHR12563">
    <property type="entry name" value="GLYCEROL-3-PHOSPHATE ACYLTRANSFERASE"/>
    <property type="match status" value="1"/>
</dbReference>
<dbReference type="InterPro" id="IPR045520">
    <property type="entry name" value="GPAT/DHAPAT_C"/>
</dbReference>
<evidence type="ECO:0000259" key="7">
    <source>
        <dbReference type="SMART" id="SM00563"/>
    </source>
</evidence>
<feature type="region of interest" description="Disordered" evidence="6">
    <location>
        <begin position="1"/>
        <end position="42"/>
    </location>
</feature>
<evidence type="ECO:0000256" key="2">
    <source>
        <dbReference type="ARBA" id="ARBA00007937"/>
    </source>
</evidence>
<proteinExistence type="inferred from homology"/>
<dbReference type="GO" id="GO:0019432">
    <property type="term" value="P:triglyceride biosynthetic process"/>
    <property type="evidence" value="ECO:0007669"/>
    <property type="project" value="TreeGrafter"/>
</dbReference>
<comment type="similarity">
    <text evidence="2">Belongs to the GPAT/DAPAT family.</text>
</comment>
<accession>A0A4Z1PPN7</accession>
<feature type="compositionally biased region" description="Low complexity" evidence="6">
    <location>
        <begin position="986"/>
        <end position="998"/>
    </location>
</feature>
<gene>
    <name evidence="8" type="ORF">E6O75_ATG03733</name>
</gene>
<evidence type="ECO:0000256" key="1">
    <source>
        <dbReference type="ARBA" id="ARBA00004184"/>
    </source>
</evidence>
<feature type="compositionally biased region" description="Low complexity" evidence="6">
    <location>
        <begin position="1594"/>
        <end position="1605"/>
    </location>
</feature>
<feature type="compositionally biased region" description="Polar residues" evidence="6">
    <location>
        <begin position="1431"/>
        <end position="1443"/>
    </location>
</feature>
<dbReference type="InterPro" id="IPR022284">
    <property type="entry name" value="GPAT/DHAPAT"/>
</dbReference>
<evidence type="ECO:0000256" key="3">
    <source>
        <dbReference type="ARBA" id="ARBA00022679"/>
    </source>
</evidence>